<dbReference type="RefSeq" id="WP_191693114.1">
    <property type="nucleotide sequence ID" value="NZ_JACSQN010000002.1"/>
</dbReference>
<evidence type="ECO:0000313" key="1">
    <source>
        <dbReference type="EMBL" id="MBD7983474.1"/>
    </source>
</evidence>
<dbReference type="Proteomes" id="UP000626786">
    <property type="component" value="Unassembled WGS sequence"/>
</dbReference>
<evidence type="ECO:0000313" key="2">
    <source>
        <dbReference type="Proteomes" id="UP000626786"/>
    </source>
</evidence>
<dbReference type="EMBL" id="JACSQN010000002">
    <property type="protein sequence ID" value="MBD7983474.1"/>
    <property type="molecule type" value="Genomic_DNA"/>
</dbReference>
<proteinExistence type="predicted"/>
<gene>
    <name evidence="1" type="ORF">H9649_02680</name>
</gene>
<accession>A0ABR8U7I7</accession>
<comment type="caution">
    <text evidence="1">The sequence shown here is derived from an EMBL/GenBank/DDBJ whole genome shotgun (WGS) entry which is preliminary data.</text>
</comment>
<sequence>MAKEMIYIDFTKGYKQFDTSKMSEWTSEEWKEWTAEPDDNLGIHKVLFDDPEFYFKMTSLYYDEASNDMYVTFDAQNKTNRDYSIRFGKWKVDEQEFDLSNSTPTTLGNKSEIIHLKESVKSGFLKSMISMEVNIIDVNRRARELVFILKIYSIY</sequence>
<protein>
    <submittedName>
        <fullName evidence="1">Uncharacterized protein</fullName>
    </submittedName>
</protein>
<keyword evidence="2" id="KW-1185">Reference proteome</keyword>
<name>A0ABR8U7I7_9BACL</name>
<reference evidence="1 2" key="1">
    <citation type="submission" date="2020-08" db="EMBL/GenBank/DDBJ databases">
        <title>A Genomic Blueprint of the Chicken Gut Microbiome.</title>
        <authorList>
            <person name="Gilroy R."/>
            <person name="Ravi A."/>
            <person name="Getino M."/>
            <person name="Pursley I."/>
            <person name="Horton D.L."/>
            <person name="Alikhan N.-F."/>
            <person name="Baker D."/>
            <person name="Gharbi K."/>
            <person name="Hall N."/>
            <person name="Watson M."/>
            <person name="Adriaenssens E.M."/>
            <person name="Foster-Nyarko E."/>
            <person name="Jarju S."/>
            <person name="Secka A."/>
            <person name="Antonio M."/>
            <person name="Oren A."/>
            <person name="Chaudhuri R."/>
            <person name="La Ragione R.M."/>
            <person name="Hildebrand F."/>
            <person name="Pallen M.J."/>
        </authorList>
    </citation>
    <scope>NUCLEOTIDE SEQUENCE [LARGE SCALE GENOMIC DNA]</scope>
    <source>
        <strain evidence="1 2">Sa2YVA2</strain>
    </source>
</reference>
<organism evidence="1 2">
    <name type="scientific">Sporosarcina quadrami</name>
    <dbReference type="NCBI Taxonomy" id="2762234"/>
    <lineage>
        <taxon>Bacteria</taxon>
        <taxon>Bacillati</taxon>
        <taxon>Bacillota</taxon>
        <taxon>Bacilli</taxon>
        <taxon>Bacillales</taxon>
        <taxon>Caryophanaceae</taxon>
        <taxon>Sporosarcina</taxon>
    </lineage>
</organism>